<evidence type="ECO:0000256" key="12">
    <source>
        <dbReference type="RuleBase" id="RU004397"/>
    </source>
</evidence>
<evidence type="ECO:0000256" key="7">
    <source>
        <dbReference type="ARBA" id="ARBA00022989"/>
    </source>
</evidence>
<evidence type="ECO:0000313" key="13">
    <source>
        <dbReference type="EMBL" id="KPM05089.1"/>
    </source>
</evidence>
<dbReference type="Pfam" id="PF02046">
    <property type="entry name" value="COX6A"/>
    <property type="match status" value="1"/>
</dbReference>
<keyword evidence="5 12" id="KW-0999">Mitochondrion inner membrane</keyword>
<organism evidence="13 14">
    <name type="scientific">Sarcoptes scabiei</name>
    <name type="common">Itch mite</name>
    <name type="synonym">Acarus scabiei</name>
    <dbReference type="NCBI Taxonomy" id="52283"/>
    <lineage>
        <taxon>Eukaryota</taxon>
        <taxon>Metazoa</taxon>
        <taxon>Ecdysozoa</taxon>
        <taxon>Arthropoda</taxon>
        <taxon>Chelicerata</taxon>
        <taxon>Arachnida</taxon>
        <taxon>Acari</taxon>
        <taxon>Acariformes</taxon>
        <taxon>Sarcoptiformes</taxon>
        <taxon>Astigmata</taxon>
        <taxon>Psoroptidia</taxon>
        <taxon>Sarcoptoidea</taxon>
        <taxon>Sarcoptidae</taxon>
        <taxon>Sarcoptinae</taxon>
        <taxon>Sarcoptes</taxon>
    </lineage>
</organism>
<accession>A0A132A2N2</accession>
<keyword evidence="7" id="KW-1133">Transmembrane helix</keyword>
<evidence type="ECO:0000256" key="5">
    <source>
        <dbReference type="ARBA" id="ARBA00022792"/>
    </source>
</evidence>
<evidence type="ECO:0000256" key="2">
    <source>
        <dbReference type="ARBA" id="ARBA00004673"/>
    </source>
</evidence>
<dbReference type="InterPro" id="IPR018507">
    <property type="entry name" value="Cyt_c_oxidase_su6a_CS"/>
</dbReference>
<dbReference type="GO" id="GO:0005743">
    <property type="term" value="C:mitochondrial inner membrane"/>
    <property type="evidence" value="ECO:0007669"/>
    <property type="project" value="UniProtKB-SubCell"/>
</dbReference>
<dbReference type="GO" id="GO:0030234">
    <property type="term" value="F:enzyme regulator activity"/>
    <property type="evidence" value="ECO:0007669"/>
    <property type="project" value="TreeGrafter"/>
</dbReference>
<comment type="pathway">
    <text evidence="2">Energy metabolism; oxidative phosphorylation.</text>
</comment>
<keyword evidence="10 12" id="KW-0472">Membrane</keyword>
<keyword evidence="6" id="KW-0809">Transit peptide</keyword>
<dbReference type="InterPro" id="IPR036418">
    <property type="entry name" value="Cyt_c_oxidase_su6a_sf"/>
</dbReference>
<dbReference type="GO" id="GO:0016491">
    <property type="term" value="F:oxidoreductase activity"/>
    <property type="evidence" value="ECO:0007669"/>
    <property type="project" value="UniProtKB-KW"/>
</dbReference>
<evidence type="ECO:0000256" key="10">
    <source>
        <dbReference type="ARBA" id="ARBA00023136"/>
    </source>
</evidence>
<name>A0A132A2N2_SARSC</name>
<dbReference type="VEuPathDB" id="VectorBase:SSCA000527"/>
<comment type="similarity">
    <text evidence="3 11">Belongs to the cytochrome c oxidase subunit 6A family.</text>
</comment>
<comment type="subcellular location">
    <subcellularLocation>
        <location evidence="1">Mitochondrion inner membrane</location>
        <topology evidence="1">Single-pass membrane protein</topology>
    </subcellularLocation>
</comment>
<dbReference type="InterPro" id="IPR001349">
    <property type="entry name" value="Cyt_c_oxidase_su6a"/>
</dbReference>
<dbReference type="GO" id="GO:0006123">
    <property type="term" value="P:mitochondrial electron transport, cytochrome c to oxygen"/>
    <property type="evidence" value="ECO:0007669"/>
    <property type="project" value="TreeGrafter"/>
</dbReference>
<keyword evidence="4" id="KW-0812">Transmembrane</keyword>
<dbReference type="AlphaFoldDB" id="A0A132A2N2"/>
<dbReference type="SUPFAM" id="SSF81411">
    <property type="entry name" value="Mitochondrial cytochrome c oxidase subunit VIa"/>
    <property type="match status" value="1"/>
</dbReference>
<comment type="caution">
    <text evidence="13">The sequence shown here is derived from an EMBL/GenBank/DDBJ whole genome shotgun (WGS) entry which is preliminary data.</text>
</comment>
<dbReference type="FunFam" id="4.10.95.10:FF:000001">
    <property type="entry name" value="Cytochrome c oxidase subunit 6A, mitochondrial"/>
    <property type="match status" value="1"/>
</dbReference>
<dbReference type="UniPathway" id="UPA00705"/>
<dbReference type="OrthoDB" id="5947505at2759"/>
<dbReference type="OMA" id="MWKTLTY"/>
<dbReference type="EMBL" id="JXLN01010082">
    <property type="protein sequence ID" value="KPM05089.1"/>
    <property type="molecule type" value="Genomic_DNA"/>
</dbReference>
<evidence type="ECO:0000256" key="8">
    <source>
        <dbReference type="ARBA" id="ARBA00023002"/>
    </source>
</evidence>
<proteinExistence type="inferred from homology"/>
<evidence type="ECO:0000256" key="11">
    <source>
        <dbReference type="RuleBase" id="RU004396"/>
    </source>
</evidence>
<reference evidence="13 14" key="1">
    <citation type="journal article" date="2015" name="Parasit. Vectors">
        <title>Draft genome of the scabies mite.</title>
        <authorList>
            <person name="Rider S.D.Jr."/>
            <person name="Morgan M.S."/>
            <person name="Arlian L.G."/>
        </authorList>
    </citation>
    <scope>NUCLEOTIDE SEQUENCE [LARGE SCALE GENOMIC DNA]</scope>
    <source>
        <strain evidence="13">Arlian Lab</strain>
    </source>
</reference>
<dbReference type="Proteomes" id="UP000616769">
    <property type="component" value="Unassembled WGS sequence"/>
</dbReference>
<dbReference type="PANTHER" id="PTHR11504:SF0">
    <property type="entry name" value="CYTOCHROME C OXIDASE SUBUNIT"/>
    <property type="match status" value="1"/>
</dbReference>
<dbReference type="PROSITE" id="PS01329">
    <property type="entry name" value="COX6A"/>
    <property type="match status" value="1"/>
</dbReference>
<evidence type="ECO:0000256" key="3">
    <source>
        <dbReference type="ARBA" id="ARBA00005553"/>
    </source>
</evidence>
<keyword evidence="8" id="KW-0560">Oxidoreductase</keyword>
<evidence type="ECO:0000256" key="4">
    <source>
        <dbReference type="ARBA" id="ARBA00022692"/>
    </source>
</evidence>
<gene>
    <name evidence="13" type="ORF">QR98_0035480</name>
</gene>
<protein>
    <recommendedName>
        <fullName evidence="12">Cytochrome c oxidase subunit</fullName>
    </recommendedName>
    <alternativeName>
        <fullName evidence="12">Cytochrome c oxidase polypeptide VIa</fullName>
    </alternativeName>
</protein>
<dbReference type="Gene3D" id="4.10.95.10">
    <property type="entry name" value="Cytochrome c oxidase, subunit VIa"/>
    <property type="match status" value="1"/>
</dbReference>
<evidence type="ECO:0000256" key="1">
    <source>
        <dbReference type="ARBA" id="ARBA00004434"/>
    </source>
</evidence>
<evidence type="ECO:0000313" key="14">
    <source>
        <dbReference type="Proteomes" id="UP000616769"/>
    </source>
</evidence>
<evidence type="ECO:0000256" key="9">
    <source>
        <dbReference type="ARBA" id="ARBA00023128"/>
    </source>
</evidence>
<dbReference type="PIRSF" id="PIRSF000277">
    <property type="entry name" value="COX6A1"/>
    <property type="match status" value="1"/>
</dbReference>
<sequence length="111" mass="13146">MLSKLAQLNQSTFRVYARRALSTAESGGHHANPEFWRKVFLYVSVPALILSGINTFLMEMEHYNHYHRPEFVPYEYLRLRTKRFPWGDGNHSLFHNPRTNPLPEGWEDELD</sequence>
<keyword evidence="9 12" id="KW-0496">Mitochondrion</keyword>
<evidence type="ECO:0000256" key="6">
    <source>
        <dbReference type="ARBA" id="ARBA00022946"/>
    </source>
</evidence>
<dbReference type="PANTHER" id="PTHR11504">
    <property type="entry name" value="CYTOCHROME C OXIDASE POLYPEPTIDE VIA"/>
    <property type="match status" value="1"/>
</dbReference>